<reference evidence="2 3" key="1">
    <citation type="journal article" date="2015" name="Microbiome">
        <title>Genomic resolution of linkages in carbon, nitrogen, and sulfur cycling among widespread estuary sediment bacteria.</title>
        <authorList>
            <person name="Baker B.J."/>
            <person name="Lazar C.S."/>
            <person name="Teske A.P."/>
            <person name="Dick G.J."/>
        </authorList>
    </citation>
    <scope>NUCLEOTIDE SEQUENCE [LARGE SCALE GENOMIC DNA]</scope>
    <source>
        <strain evidence="2">DG_26</strain>
    </source>
</reference>
<gene>
    <name evidence="2" type="ORF">AMJ40_05980</name>
</gene>
<evidence type="ECO:0000313" key="2">
    <source>
        <dbReference type="EMBL" id="KPJ49231.1"/>
    </source>
</evidence>
<dbReference type="Proteomes" id="UP000051124">
    <property type="component" value="Unassembled WGS sequence"/>
</dbReference>
<dbReference type="EMBL" id="LIZT01000068">
    <property type="protein sequence ID" value="KPJ49231.1"/>
    <property type="molecule type" value="Genomic_DNA"/>
</dbReference>
<comment type="caution">
    <text evidence="2">The sequence shown here is derived from an EMBL/GenBank/DDBJ whole genome shotgun (WGS) entry which is preliminary data.</text>
</comment>
<evidence type="ECO:0000256" key="1">
    <source>
        <dbReference type="SAM" id="Phobius"/>
    </source>
</evidence>
<keyword evidence="1" id="KW-0812">Transmembrane</keyword>
<keyword evidence="1" id="KW-1133">Transmembrane helix</keyword>
<evidence type="ECO:0000313" key="3">
    <source>
        <dbReference type="Proteomes" id="UP000051124"/>
    </source>
</evidence>
<organism evidence="2 3">
    <name type="scientific">candidate division TA06 bacterium DG_26</name>
    <dbReference type="NCBI Taxonomy" id="1703771"/>
    <lineage>
        <taxon>Bacteria</taxon>
        <taxon>Bacteria division TA06</taxon>
    </lineage>
</organism>
<sequence length="312" mass="34531">MKSYSGASLFVRSISFYIEESVMLTIFTLVCFTTIALASTPGGPPSPMIRIAGREWPAQFHLGIVASGSFSTPREMFADSYEPYYGSSLGIGLMMSPRGIDNVHVGTHYVCFSRDVLRLKGSIASEFSVDENTEATLSSLHVGAGVGEPLIASRYFVLTPYMGAGAGGARFSIPDEAFNNFGESTRSELGRENREVQITTYRQFGIIISGLKHVSLQYSYDLTNVERTWVVFHSMVSGTISNIIMSGVPGALSATVAADVRYSPAFRLAVLAYQVAAAYLWYNFDYEHHNWPFDDDPPLKYHRQKVSLNYYF</sequence>
<protein>
    <submittedName>
        <fullName evidence="2">Uncharacterized protein</fullName>
    </submittedName>
</protein>
<dbReference type="AlphaFoldDB" id="A0A0S7WGK5"/>
<proteinExistence type="predicted"/>
<accession>A0A0S7WGK5</accession>
<keyword evidence="1" id="KW-0472">Membrane</keyword>
<feature type="transmembrane region" description="Helical" evidence="1">
    <location>
        <begin position="21"/>
        <end position="40"/>
    </location>
</feature>
<name>A0A0S7WGK5_UNCT6</name>